<name>A0A2I0KEM9_PUNGR</name>
<comment type="caution">
    <text evidence="1">The sequence shown here is derived from an EMBL/GenBank/DDBJ whole genome shotgun (WGS) entry which is preliminary data.</text>
</comment>
<protein>
    <submittedName>
        <fullName evidence="1">Uncharacterized protein</fullName>
    </submittedName>
</protein>
<dbReference type="Proteomes" id="UP000233551">
    <property type="component" value="Unassembled WGS sequence"/>
</dbReference>
<accession>A0A2I0KEM9</accession>
<sequence length="110" mass="12439">MEPDKRERVERGLCTVERLSDRGHLFTGESVGREGPFERDGTTCRSHGKKWHVVEVRVHPMTVSGPDSFNGWNVMLQASNRKSKPGNGLRGWEICKLGSLEMFGLSRIGW</sequence>
<evidence type="ECO:0000313" key="2">
    <source>
        <dbReference type="Proteomes" id="UP000233551"/>
    </source>
</evidence>
<dbReference type="AlphaFoldDB" id="A0A2I0KEM9"/>
<organism evidence="1 2">
    <name type="scientific">Punica granatum</name>
    <name type="common">Pomegranate</name>
    <dbReference type="NCBI Taxonomy" id="22663"/>
    <lineage>
        <taxon>Eukaryota</taxon>
        <taxon>Viridiplantae</taxon>
        <taxon>Streptophyta</taxon>
        <taxon>Embryophyta</taxon>
        <taxon>Tracheophyta</taxon>
        <taxon>Spermatophyta</taxon>
        <taxon>Magnoliopsida</taxon>
        <taxon>eudicotyledons</taxon>
        <taxon>Gunneridae</taxon>
        <taxon>Pentapetalae</taxon>
        <taxon>rosids</taxon>
        <taxon>malvids</taxon>
        <taxon>Myrtales</taxon>
        <taxon>Lythraceae</taxon>
        <taxon>Punica</taxon>
    </lineage>
</organism>
<evidence type="ECO:0000313" key="1">
    <source>
        <dbReference type="EMBL" id="PKI66958.1"/>
    </source>
</evidence>
<proteinExistence type="predicted"/>
<dbReference type="EMBL" id="PGOL01000650">
    <property type="protein sequence ID" value="PKI66958.1"/>
    <property type="molecule type" value="Genomic_DNA"/>
</dbReference>
<keyword evidence="2" id="KW-1185">Reference proteome</keyword>
<gene>
    <name evidence="1" type="ORF">CRG98_012623</name>
</gene>
<reference evidence="1 2" key="1">
    <citation type="submission" date="2017-11" db="EMBL/GenBank/DDBJ databases">
        <title>De-novo sequencing of pomegranate (Punica granatum L.) genome.</title>
        <authorList>
            <person name="Akparov Z."/>
            <person name="Amiraslanov A."/>
            <person name="Hajiyeva S."/>
            <person name="Abbasov M."/>
            <person name="Kaur K."/>
            <person name="Hamwieh A."/>
            <person name="Solovyev V."/>
            <person name="Salamov A."/>
            <person name="Braich B."/>
            <person name="Kosarev P."/>
            <person name="Mahmoud A."/>
            <person name="Hajiyev E."/>
            <person name="Babayeva S."/>
            <person name="Izzatullayeva V."/>
            <person name="Mammadov A."/>
            <person name="Mammadov A."/>
            <person name="Sharifova S."/>
            <person name="Ojaghi J."/>
            <person name="Eynullazada K."/>
            <person name="Bayramov B."/>
            <person name="Abdulazimova A."/>
            <person name="Shahmuradov I."/>
        </authorList>
    </citation>
    <scope>NUCLEOTIDE SEQUENCE [LARGE SCALE GENOMIC DNA]</scope>
    <source>
        <strain evidence="2">cv. AG2017</strain>
        <tissue evidence="1">Leaf</tissue>
    </source>
</reference>